<keyword evidence="1" id="KW-0175">Coiled coil</keyword>
<dbReference type="Gene3D" id="3.80.10.10">
    <property type="entry name" value="Ribonuclease Inhibitor"/>
    <property type="match status" value="1"/>
</dbReference>
<dbReference type="InterPro" id="IPR032675">
    <property type="entry name" value="LRR_dom_sf"/>
</dbReference>
<evidence type="ECO:0008006" key="4">
    <source>
        <dbReference type="Google" id="ProtNLM"/>
    </source>
</evidence>
<evidence type="ECO:0000313" key="2">
    <source>
        <dbReference type="EMBL" id="KAL0065365.1"/>
    </source>
</evidence>
<organism evidence="2 3">
    <name type="scientific">Marasmius tenuissimus</name>
    <dbReference type="NCBI Taxonomy" id="585030"/>
    <lineage>
        <taxon>Eukaryota</taxon>
        <taxon>Fungi</taxon>
        <taxon>Dikarya</taxon>
        <taxon>Basidiomycota</taxon>
        <taxon>Agaricomycotina</taxon>
        <taxon>Agaricomycetes</taxon>
        <taxon>Agaricomycetidae</taxon>
        <taxon>Agaricales</taxon>
        <taxon>Marasmiineae</taxon>
        <taxon>Marasmiaceae</taxon>
        <taxon>Marasmius</taxon>
    </lineage>
</organism>
<evidence type="ECO:0000313" key="3">
    <source>
        <dbReference type="Proteomes" id="UP001437256"/>
    </source>
</evidence>
<proteinExistence type="predicted"/>
<gene>
    <name evidence="2" type="ORF">AAF712_007718</name>
</gene>
<name>A0ABR2ZVM5_9AGAR</name>
<protein>
    <recommendedName>
        <fullName evidence="4">F-box domain-containing protein</fullName>
    </recommendedName>
</protein>
<keyword evidence="3" id="KW-1185">Reference proteome</keyword>
<sequence length="578" mass="66279">MNPDPPLDLFRSFQPVSQSEATLQLDFMESESQVLQRYDDQIAQANSVLRNLEDARRRIQTQLDARRSLFSAARRIPVEIWRDIFMRVCFPVGEGTEELYFGFHTPFSPIRVDISTPCRAIPLGLSQICLQWRKVAFGFPDLWSRMWIDLSHLTVGRMSLLENFLPRSSGRPITLLLRTSMGYSWHRDGLENLIPRVRNFLQAAFEMSWDVEMYLDLLENFDFEGKLAVPQLESLTIISPFEQPDPSTSFPSDQVKTLLTAPSLNRLSTLNKLTWLSTEPTQLLIPPPTLTTIECWDHVQYHHLTAISNACPMLTTMRLRVQHLGSDDESPPPSMLLSFPLLQTLQIETISVSDPFRDFDNLILPSLTDLEISIPHVAELDPDSPSRLLVLPSFLRRSGSSLKRFKLSAPYLHFIRLHNDDGEWERPAELSGMFKEVFSLSPEMRELDLKFNLAIYEDVFGSTFYSICDMLMGEEVAPALERISIDLRTFHITGDERLHYDLVHHFLRVLKRRAAGGGAGGLKYGRLCLDEKDGYEIDDLPYDEDIDVRGEVNLEDITRQLEVLEGWGVKYDIENLSV</sequence>
<reference evidence="2 3" key="1">
    <citation type="submission" date="2024-05" db="EMBL/GenBank/DDBJ databases">
        <title>A draft genome resource for the thread blight pathogen Marasmius tenuissimus strain MS-2.</title>
        <authorList>
            <person name="Yulfo-Soto G.E."/>
            <person name="Baruah I.K."/>
            <person name="Amoako-Attah I."/>
            <person name="Bukari Y."/>
            <person name="Meinhardt L.W."/>
            <person name="Bailey B.A."/>
            <person name="Cohen S.P."/>
        </authorList>
    </citation>
    <scope>NUCLEOTIDE SEQUENCE [LARGE SCALE GENOMIC DNA]</scope>
    <source>
        <strain evidence="2 3">MS-2</strain>
    </source>
</reference>
<dbReference type="SUPFAM" id="SSF52047">
    <property type="entry name" value="RNI-like"/>
    <property type="match status" value="1"/>
</dbReference>
<feature type="coiled-coil region" evidence="1">
    <location>
        <begin position="35"/>
        <end position="62"/>
    </location>
</feature>
<comment type="caution">
    <text evidence="2">The sequence shown here is derived from an EMBL/GenBank/DDBJ whole genome shotgun (WGS) entry which is preliminary data.</text>
</comment>
<accession>A0ABR2ZVM5</accession>
<dbReference type="Proteomes" id="UP001437256">
    <property type="component" value="Unassembled WGS sequence"/>
</dbReference>
<evidence type="ECO:0000256" key="1">
    <source>
        <dbReference type="SAM" id="Coils"/>
    </source>
</evidence>
<dbReference type="EMBL" id="JBBXMP010000049">
    <property type="protein sequence ID" value="KAL0065365.1"/>
    <property type="molecule type" value="Genomic_DNA"/>
</dbReference>